<evidence type="ECO:0000313" key="9">
    <source>
        <dbReference type="Proteomes" id="UP000798808"/>
    </source>
</evidence>
<sequence length="3330" mass="366134">MKKKYIMLNLKTALFILAMFTSYLSIAQPTREGSIDLTGGDGRYILMNHDGSARTLGIEGGEFTIEAWIYMVSNSNNNFNFFTLVSGDRVLSLSYKGDDYKNSDEAWWFETKGLPEKGGKGERWNFYRGYSSGVTPPTFLNQWHHVAFTVDNGSSIRLYIDGTKVISTNLTHNGSELADLWPADGDGNCYIGHQSVNKDRDGKFYVGEIRVWDAQLSDAEISKYYDEEVNKAHPHWNDLKRYYHGTESRYSDKDRVFEDRSPAGTEYDATVSHSDVGVASDYSPTVKPPSFNDSDFSISFTANDCQTSDIDISWTDFEYDSWGYENANDVYYKLTRDTDSKSLYTGTVHAYYDTDVSEGDKHRYKLQTYWTINGVEVYSDDAIYSDYGTIKMQYDAPTNLTATLDNCDKSIDLSWTAADGTPPYWTIQRANNSGFTSGVTTITTSLSGSKTSYTVTNQSVETSRYFRVFASGTDDNGCTVSGSYPTAVEGNTSYPASAPTNMTITQDLDAKTLTLNWTNPSGNNADSWVIKRTKFDGSDEVEYTTALGTTSYVDSDLQLCQTYSYTIGAVNECAADGNFATTSLTGNISTDLSDAIGSIEASKGYFSDAVQVEWELKGSLSNIDRFRVYRSRADKNSFSLLKVLDNDLIYTDETAVGGVFYNYKVVGEAACEDYTIYTNEGIDMGFVIPYGVANGHVEYDGGNAVEDVTINFTKDDGATGNSLIFDGVDDYAAINGLNYKASNIKEVTVEAWIKTSSGEDQIIASFDRSEYWRLEIGGSAGGYGTIGWGLNTNAGTFDIKGTIRVDDGEWHHIAAVYDNGYSAIYVDGVLDVSDTKGSTFGSGTERYGFIGVGSEASSYNGSTGPDYYFNGNIDEIRIWNVARSKDEIAQNYNRLINGATDGLSAYWRCDEGIGSYAYDASKTDDEFNKNDLLFVNEAQFSSEIPTADLLGIRGITNEYGDYTIDYIPYSSGGEIFKVTPSIGQHAFEPSSRTVYIGDGAKTQNGLDFTDISSFQVSGKVTYENSQVPVEGVSILIDGVQAVGSDNQPVRTDSEGNYEIQVPIGYHFLSAEKDGHTFSEGYFPPLNAYGDVETFEFTEDISVNFTDDTKIKVAGRIVGGTVEGDKKIGFGLSINNIGVADLKLKLQKEGYDLDVADNAIYDVISVTTDPYTGEYEVEVIPEKWVVEQAGNDTYFIDPQDIPVLDLSYSLEEVMLTDTTEVEGTNGSVTSELDTFYYHHELNYVIRQTPSVYVYDDQYGEFGGEKEIYFTSKETGEPDTLVVADAGFDFPFFTQGKVYGMNVYVQEKYENPAHPDGALVDYVPVQNADIVVVDNMGANPEGTTGKTDANGLFYYEFRAGFPSLSVDGENSYTQTLQVNATTDSESVAWPEDDLFRGYILGGLPQEGTDFVTYGPDVVEMVLRDPPGSNSYAYIEKGSTFSRSETWTVDATTDQGLNQIWHKGMYIGAGGGLAGPIMETTYTLDSEIGLGIERGYDYDGNYTETWTFNERIETSSDPEDVGSDADVYIGKAYNAFVTKTKTLTFIDRSYCEEYGLTCMDTGGDVLLGIIDGFAVDDGNTATYFAYSQRHIVEELLPELLILRDELFKKDKYESHFPWGHQFYGVSNDNNTEAFYQFKLDTLAVNPSADTTQLSYTFYGTDDETDSVSFITEQIRQWLNAISTNESEKVEATVTKNISIDGSSGAISEEITETYSSGYNWESARKVKFDWNAEFGVVANANGYTMKNTFNAGFNFGSGEDIEKSHNVTFGYVIDERDEGDYYSIDVKHTKGVQVLDRSKFSDFIPDKNTFIESNLTKLGIGVGFTGVKSIATKLATKYTSKSNSFIATAAFIVDAAVFTYEMADVTYNAMDTYDKQDELGENYDISGFRISSPIFSVRGGQSRCPYEGEEVTSFYVENNEPIKLHTATLLRENPKIGAEPSIRSNVPENEEAVFTLKLQNESESNSDMWYEISIDEASNPDGAIILVDGLSAERSYLVPAWETVTKTLTIKKGASGVLDYDSIAVILHSTCQFDPTTSQDDVADTVYLSAHFLPACSNVELQGFADNWVVNYEDNNQVAVTLTGYDLNHSTLEKIDFQYKSLSGNPIAVKGYFTDSEASDFDAYGDQAELLEGRSKVSFMWDISDLTDRTYQVRARATCSDGSVTETDYLTGVIDRVTPVVFGTPEPSDGILEPSDDISVRFNEALESGLVKDHNISVKSILNGSDVSHATSVQFNGVNESARIPSVSFNNKPFTIEYWLKRDAGTAGTVFSKGAGTDLLEIAFNADETILLTVGTQSYSVDPSAYYTAVTPVDAWHHWGLAYDNETDELRFIMDDQLLMVKSNVTFSQGEVEHAYLAAKVDGSNALAAQMHEVRLWDKAFDVSQSVEYMNQTLSGDEAGLYGYWPMDEGDGSQALDKAAGRHMVIDATWNLYPGSDAFAFNGTSQYLTLDGNNVVISDETDFTIEFWFQAGTPAATQTIFSSGRGDLTDTLANVEYALSINALASGQINVVSNGNTFTVVSGNYFDNQWHHFALVVDRESTTRAYIDGKLQKSSGAAGIEGLAGSALWLGARGYKTDPVNSVIDQYFEGVIDEFRIWNSARPLEYINNYKNTKLVGDEAGLIAYLPFEEYEEVMGAIIRNTTLSDEATPQFLDQAGPAVAAVSETFVNGASIRDVRPLQDIPFDFVVNGDEIVITPIVDAYRIEGQTLEISVSDVTDLNGNRQLSTVSWTAYAQQNELVWQENTISIEQEEGTASTFTATIANLGGVSYDYVLEDMPAWLKANQESGTVAANSTKTLTFTVDVGLNVGYYERSINLGTSLDFDEKLTIDVSVSKPSPNWAVDTDQYQYSMNLFGRLIIDDVVSTDVNDIVAAYVGDEIRGVAMPEYVAELDEYLLFMTIYGNGEGTEAIRFKVWNASKGQTHEEVTPELTFLANSIVGTTAAPQDVVATDAISTTIEFGPGWNWVSFNLESADLEAVSNVFSGVGVQDDVVKGQDAHDIYDDATGWMGGITLGEGLQVEEMYKVYLKNGGTVKYSGTPVNPQLTTIAIDSGWNYVGYTPQVSMTVSEALTGLNPATGDIIKSQNKFAMYNSSFGWVGSLKNMVASEGYMIYSANDASFAYPETSSLSSSRMAGEYEETLSLPNGWNVASSGRFSDNLSIIAEIAGETNVSENDILLAYAGDEIRGYARGQELGNGKFAFFLTVHGNAGDQLTFSLYNEDAESVTEASNQLQYVANAIIGNTEQPYPVALEKALLSENLTVYPNPFTDELNVILPCEGGTIELYDALGNLYTSVEASGRTAKLEPARQLPRGTYLLRVIGECGVHTTKVVKID</sequence>
<keyword evidence="2" id="KW-0479">Metal-binding</keyword>
<dbReference type="Gene3D" id="2.60.40.1120">
    <property type="entry name" value="Carboxypeptidase-like, regulatory domain"/>
    <property type="match status" value="1"/>
</dbReference>
<dbReference type="EMBL" id="SMLW01000663">
    <property type="protein sequence ID" value="MTI28445.1"/>
    <property type="molecule type" value="Genomic_DNA"/>
</dbReference>
<dbReference type="PANTHER" id="PTHR19277">
    <property type="entry name" value="PENTRAXIN"/>
    <property type="match status" value="1"/>
</dbReference>
<comment type="cofactor">
    <cofactor evidence="1">
        <name>Ca(2+)</name>
        <dbReference type="ChEBI" id="CHEBI:29108"/>
    </cofactor>
</comment>
<organism evidence="8 9">
    <name type="scientific">Fulvivirga kasyanovii</name>
    <dbReference type="NCBI Taxonomy" id="396812"/>
    <lineage>
        <taxon>Bacteria</taxon>
        <taxon>Pseudomonadati</taxon>
        <taxon>Bacteroidota</taxon>
        <taxon>Cytophagia</taxon>
        <taxon>Cytophagales</taxon>
        <taxon>Fulvivirgaceae</taxon>
        <taxon>Fulvivirga</taxon>
    </lineage>
</organism>
<dbReference type="SUPFAM" id="SSF49265">
    <property type="entry name" value="Fibronectin type III"/>
    <property type="match status" value="2"/>
</dbReference>
<dbReference type="SMART" id="SM00060">
    <property type="entry name" value="FN3"/>
    <property type="match status" value="2"/>
</dbReference>
<evidence type="ECO:0000256" key="2">
    <source>
        <dbReference type="ARBA" id="ARBA00022723"/>
    </source>
</evidence>
<dbReference type="SUPFAM" id="SSF49899">
    <property type="entry name" value="Concanavalin A-like lectins/glucanases"/>
    <property type="match status" value="4"/>
</dbReference>
<feature type="domain" description="Fibronectin type-III" evidence="7">
    <location>
        <begin position="498"/>
        <end position="593"/>
    </location>
</feature>
<evidence type="ECO:0000256" key="6">
    <source>
        <dbReference type="SAM" id="SignalP"/>
    </source>
</evidence>
<protein>
    <submittedName>
        <fullName evidence="8">T9SS type A sorting domain-containing protein</fullName>
    </submittedName>
</protein>
<keyword evidence="4" id="KW-0106">Calcium</keyword>
<gene>
    <name evidence="8" type="ORF">E1163_26045</name>
</gene>
<evidence type="ECO:0000256" key="4">
    <source>
        <dbReference type="ARBA" id="ARBA00022837"/>
    </source>
</evidence>
<keyword evidence="5" id="KW-1015">Disulfide bond</keyword>
<dbReference type="SMART" id="SM00560">
    <property type="entry name" value="LamGL"/>
    <property type="match status" value="1"/>
</dbReference>
<evidence type="ECO:0000256" key="5">
    <source>
        <dbReference type="ARBA" id="ARBA00023157"/>
    </source>
</evidence>
<feature type="signal peptide" evidence="6">
    <location>
        <begin position="1"/>
        <end position="27"/>
    </location>
</feature>
<keyword evidence="3 6" id="KW-0732">Signal</keyword>
<name>A0ABW9RZE5_9BACT</name>
<dbReference type="InterPro" id="IPR006558">
    <property type="entry name" value="LamG-like"/>
</dbReference>
<dbReference type="SUPFAM" id="SSF49464">
    <property type="entry name" value="Carboxypeptidase regulatory domain-like"/>
    <property type="match status" value="1"/>
</dbReference>
<evidence type="ECO:0000256" key="3">
    <source>
        <dbReference type="ARBA" id="ARBA00022729"/>
    </source>
</evidence>
<reference evidence="8 9" key="1">
    <citation type="submission" date="2019-02" db="EMBL/GenBank/DDBJ databases">
        <authorList>
            <person name="Goldberg S.R."/>
            <person name="Haltli B.A."/>
            <person name="Correa H."/>
            <person name="Russell K.G."/>
        </authorList>
    </citation>
    <scope>NUCLEOTIDE SEQUENCE [LARGE SCALE GENOMIC DNA]</scope>
    <source>
        <strain evidence="8 9">JCM 16186</strain>
    </source>
</reference>
<evidence type="ECO:0000256" key="1">
    <source>
        <dbReference type="ARBA" id="ARBA00001913"/>
    </source>
</evidence>
<evidence type="ECO:0000313" key="8">
    <source>
        <dbReference type="EMBL" id="MTI28445.1"/>
    </source>
</evidence>
<dbReference type="Gene3D" id="2.60.40.10">
    <property type="entry name" value="Immunoglobulins"/>
    <property type="match status" value="2"/>
</dbReference>
<dbReference type="CDD" id="cd00063">
    <property type="entry name" value="FN3"/>
    <property type="match status" value="1"/>
</dbReference>
<accession>A0ABW9RZE5</accession>
<comment type="caution">
    <text evidence="8">The sequence shown here is derived from an EMBL/GenBank/DDBJ whole genome shotgun (WGS) entry which is preliminary data.</text>
</comment>
<keyword evidence="9" id="KW-1185">Reference proteome</keyword>
<dbReference type="PROSITE" id="PS50853">
    <property type="entry name" value="FN3"/>
    <property type="match status" value="2"/>
</dbReference>
<dbReference type="InterPro" id="IPR013783">
    <property type="entry name" value="Ig-like_fold"/>
</dbReference>
<dbReference type="Gene3D" id="2.60.120.200">
    <property type="match status" value="4"/>
</dbReference>
<dbReference type="PANTHER" id="PTHR19277:SF125">
    <property type="entry name" value="B6"/>
    <property type="match status" value="1"/>
</dbReference>
<dbReference type="InterPro" id="IPR026444">
    <property type="entry name" value="Secre_tail"/>
</dbReference>
<dbReference type="InterPro" id="IPR013320">
    <property type="entry name" value="ConA-like_dom_sf"/>
</dbReference>
<dbReference type="NCBIfam" id="TIGR04183">
    <property type="entry name" value="Por_Secre_tail"/>
    <property type="match status" value="1"/>
</dbReference>
<feature type="domain" description="Fibronectin type-III" evidence="7">
    <location>
        <begin position="396"/>
        <end position="490"/>
    </location>
</feature>
<dbReference type="Proteomes" id="UP000798808">
    <property type="component" value="Unassembled WGS sequence"/>
</dbReference>
<dbReference type="InterPro" id="IPR008969">
    <property type="entry name" value="CarboxyPept-like_regulatory"/>
</dbReference>
<dbReference type="RefSeq" id="WP_155175969.1">
    <property type="nucleotide sequence ID" value="NZ_BAAAFL010000012.1"/>
</dbReference>
<proteinExistence type="predicted"/>
<dbReference type="Pfam" id="PF13385">
    <property type="entry name" value="Laminin_G_3"/>
    <property type="match status" value="4"/>
</dbReference>
<dbReference type="InterPro" id="IPR036116">
    <property type="entry name" value="FN3_sf"/>
</dbReference>
<dbReference type="InterPro" id="IPR003961">
    <property type="entry name" value="FN3_dom"/>
</dbReference>
<feature type="chain" id="PRO_5046049501" evidence="6">
    <location>
        <begin position="28"/>
        <end position="3330"/>
    </location>
</feature>
<evidence type="ECO:0000259" key="7">
    <source>
        <dbReference type="PROSITE" id="PS50853"/>
    </source>
</evidence>
<dbReference type="InterPro" id="IPR051360">
    <property type="entry name" value="Neuronal_Pentraxin_Related"/>
</dbReference>